<proteinExistence type="predicted"/>
<comment type="caution">
    <text evidence="1">The sequence shown here is derived from an EMBL/GenBank/DDBJ whole genome shotgun (WGS) entry which is preliminary data.</text>
</comment>
<dbReference type="SUPFAM" id="SSF53098">
    <property type="entry name" value="Ribonuclease H-like"/>
    <property type="match status" value="1"/>
</dbReference>
<dbReference type="AlphaFoldDB" id="A0A139IEP4"/>
<organism evidence="1 2">
    <name type="scientific">Pseudocercospora musae</name>
    <dbReference type="NCBI Taxonomy" id="113226"/>
    <lineage>
        <taxon>Eukaryota</taxon>
        <taxon>Fungi</taxon>
        <taxon>Dikarya</taxon>
        <taxon>Ascomycota</taxon>
        <taxon>Pezizomycotina</taxon>
        <taxon>Dothideomycetes</taxon>
        <taxon>Dothideomycetidae</taxon>
        <taxon>Mycosphaerellales</taxon>
        <taxon>Mycosphaerellaceae</taxon>
        <taxon>Pseudocercospora</taxon>
    </lineage>
</organism>
<keyword evidence="2" id="KW-1185">Reference proteome</keyword>
<dbReference type="Proteomes" id="UP000073492">
    <property type="component" value="Unassembled WGS sequence"/>
</dbReference>
<dbReference type="EMBL" id="LFZO01000125">
    <property type="protein sequence ID" value="KXT13201.1"/>
    <property type="molecule type" value="Genomic_DNA"/>
</dbReference>
<dbReference type="OrthoDB" id="8191639at2759"/>
<dbReference type="Gene3D" id="3.30.420.10">
    <property type="entry name" value="Ribonuclease H-like superfamily/Ribonuclease H"/>
    <property type="match status" value="1"/>
</dbReference>
<protein>
    <recommendedName>
        <fullName evidence="3">Exonuclease domain-containing protein</fullName>
    </recommendedName>
</protein>
<evidence type="ECO:0000313" key="1">
    <source>
        <dbReference type="EMBL" id="KXT13201.1"/>
    </source>
</evidence>
<dbReference type="GO" id="GO:0003676">
    <property type="term" value="F:nucleic acid binding"/>
    <property type="evidence" value="ECO:0007669"/>
    <property type="project" value="InterPro"/>
</dbReference>
<reference evidence="1 2" key="1">
    <citation type="submission" date="2015-07" db="EMBL/GenBank/DDBJ databases">
        <title>Comparative genomics of the Sigatoka disease complex on banana suggests a link between parallel evolutionary changes in Pseudocercospora fijiensis and Pseudocercospora eumusae and increased virulence on the banana host.</title>
        <authorList>
            <person name="Chang T.-C."/>
            <person name="Salvucci A."/>
            <person name="Crous P.W."/>
            <person name="Stergiopoulos I."/>
        </authorList>
    </citation>
    <scope>NUCLEOTIDE SEQUENCE [LARGE SCALE GENOMIC DNA]</scope>
    <source>
        <strain evidence="1 2">CBS 116634</strain>
    </source>
</reference>
<gene>
    <name evidence="1" type="ORF">AC579_2581</name>
</gene>
<dbReference type="InterPro" id="IPR012337">
    <property type="entry name" value="RNaseH-like_sf"/>
</dbReference>
<dbReference type="STRING" id="113226.A0A139IEP4"/>
<accession>A0A139IEP4</accession>
<sequence>MPATDSSPSGGMPGLPTIDDWHFIRKVNSRARCILPRLDLVIPGMPVFPDVEGSRLTLQLGDFSKGIGRVSVLVLWTDGRWHVVYDVFVYYAADVKQAPGFSRKSGVYAEDLLSENHAQPVHEVLANLYAIFNKSGVIVGHSIVNEQQYLRGLPWHKWQLFDTQLFSGFAKHAADSRNPIPSLKAIAAKEFDGWVIQNKQHDSTVDCRAGGEAFFKHQAEITAEQSTSEFQKRVLWIPKAGQRALWTQDATVKAAGKGLGALAWFPAPDAVTSEISTQVDVDANATNTRSATVFTTSTIDTAQQKQIEHHGETIDAGRAPGNVATDIFYKTDGIAPGSREVEIAMQDGLNGETSCKPTAKKGKGKAEVAAAETIGQLRTHGWYIEFVE</sequence>
<name>A0A139IEP4_9PEZI</name>
<evidence type="ECO:0008006" key="3">
    <source>
        <dbReference type="Google" id="ProtNLM"/>
    </source>
</evidence>
<evidence type="ECO:0000313" key="2">
    <source>
        <dbReference type="Proteomes" id="UP000073492"/>
    </source>
</evidence>
<dbReference type="InterPro" id="IPR036397">
    <property type="entry name" value="RNaseH_sf"/>
</dbReference>